<reference evidence="1" key="1">
    <citation type="submission" date="2013-04" db="EMBL/GenBank/DDBJ databases">
        <title>The genome sequencing project of 58 acetic acid bacteria.</title>
        <authorList>
            <person name="Okamoto-Kainuma A."/>
            <person name="Ishikawa M."/>
            <person name="Umino S."/>
            <person name="Koizumi Y."/>
            <person name="Shiwa Y."/>
            <person name="Yoshikawa H."/>
            <person name="Matsutani M."/>
            <person name="Matsushita K."/>
        </authorList>
    </citation>
    <scope>NUCLEOTIDE SEQUENCE</scope>
    <source>
        <strain evidence="1">NBRC 106556</strain>
    </source>
</reference>
<proteinExistence type="predicted"/>
<protein>
    <submittedName>
        <fullName evidence="1">Uncharacterized protein</fullName>
    </submittedName>
</protein>
<accession>A0ABQ0QK44</accession>
<evidence type="ECO:0000313" key="1">
    <source>
        <dbReference type="EMBL" id="GBR47630.1"/>
    </source>
</evidence>
<comment type="caution">
    <text evidence="1">The sequence shown here is derived from an EMBL/GenBank/DDBJ whole genome shotgun (WGS) entry which is preliminary data.</text>
</comment>
<keyword evidence="2" id="KW-1185">Reference proteome</keyword>
<dbReference type="EMBL" id="BAQB01000022">
    <property type="protein sequence ID" value="GBR47630.1"/>
    <property type="molecule type" value="Genomic_DNA"/>
</dbReference>
<evidence type="ECO:0000313" key="2">
    <source>
        <dbReference type="Proteomes" id="UP001062443"/>
    </source>
</evidence>
<organism evidence="1 2">
    <name type="scientific">Neokomagataea tanensis NBRC 106556</name>
    <dbReference type="NCBI Taxonomy" id="1223519"/>
    <lineage>
        <taxon>Bacteria</taxon>
        <taxon>Pseudomonadati</taxon>
        <taxon>Pseudomonadota</taxon>
        <taxon>Alphaproteobacteria</taxon>
        <taxon>Acetobacterales</taxon>
        <taxon>Acetobacteraceae</taxon>
        <taxon>Neokomagataea</taxon>
    </lineage>
</organism>
<name>A0ABQ0QK44_9PROT</name>
<dbReference type="RefSeq" id="WP_084367138.1">
    <property type="nucleotide sequence ID" value="NZ_BAQB01000022.1"/>
</dbReference>
<sequence>MARSVFKVMISGLSGVAVSLGAGHAIARPAITDYEASRLTLGALTSVPVYHRPVMHIIRHRHDTHATALAMNAHRSTAMIRSVSYRTHVSVATHHHAAKHRRT</sequence>
<dbReference type="Proteomes" id="UP001062443">
    <property type="component" value="Unassembled WGS sequence"/>
</dbReference>
<gene>
    <name evidence="1" type="ORF">AA106556_1517</name>
</gene>